<sequence>MSTPSVSVESVTKRFAGHTAVSGLSLQVPSGGIYGLLGPNGAGKSTTIRLIMSILAPDEGRIALFGASQNSRDLSARIGYLPEERGLYKKMKVLDHLVFLGEVKGIPRVEARRRAQAWLERLEIAGWAQKKVEDLSKGMQQKVQFAGALLHEPELVILDEPFSGLDPINAQAMKDIVVEIAASGRTVLFSTHVMEQAERMCDRVAIIAHGKLVVNGTVAQVKADFGGRHVALGFARDRHHADAILADPRLVARLDDYGASAELKMAEGADPEHLLAALVGAGVGLRRFEVVEPSLHAIFVAKVGADPDATPLPAVAGAAA</sequence>
<dbReference type="PROSITE" id="PS00211">
    <property type="entry name" value="ABC_TRANSPORTER_1"/>
    <property type="match status" value="1"/>
</dbReference>
<dbReference type="Pfam" id="PF13732">
    <property type="entry name" value="DrrA1-3_C"/>
    <property type="match status" value="1"/>
</dbReference>
<evidence type="ECO:0000259" key="4">
    <source>
        <dbReference type="PROSITE" id="PS50893"/>
    </source>
</evidence>
<gene>
    <name evidence="5" type="ORF">ABQJ56_00150</name>
</gene>
<dbReference type="PROSITE" id="PS50893">
    <property type="entry name" value="ABC_TRANSPORTER_2"/>
    <property type="match status" value="1"/>
</dbReference>
<proteinExistence type="predicted"/>
<dbReference type="InterPro" id="IPR025302">
    <property type="entry name" value="DrrA1/2-like_C"/>
</dbReference>
<dbReference type="InterPro" id="IPR003439">
    <property type="entry name" value="ABC_transporter-like_ATP-bd"/>
</dbReference>
<dbReference type="SUPFAM" id="SSF52540">
    <property type="entry name" value="P-loop containing nucleoside triphosphate hydrolases"/>
    <property type="match status" value="1"/>
</dbReference>
<dbReference type="EMBL" id="JBFOHL010000001">
    <property type="protein sequence ID" value="MEW9622641.1"/>
    <property type="molecule type" value="Genomic_DNA"/>
</dbReference>
<evidence type="ECO:0000256" key="1">
    <source>
        <dbReference type="ARBA" id="ARBA00022448"/>
    </source>
</evidence>
<protein>
    <submittedName>
        <fullName evidence="5">ABC transporter ATP-binding protein</fullName>
    </submittedName>
</protein>
<dbReference type="RefSeq" id="WP_367842958.1">
    <property type="nucleotide sequence ID" value="NZ_JBFOHL010000001.1"/>
</dbReference>
<keyword evidence="3 5" id="KW-0067">ATP-binding</keyword>
<keyword evidence="2" id="KW-0547">Nucleotide-binding</keyword>
<feature type="domain" description="ABC transporter" evidence="4">
    <location>
        <begin position="6"/>
        <end position="234"/>
    </location>
</feature>
<comment type="caution">
    <text evidence="5">The sequence shown here is derived from an EMBL/GenBank/DDBJ whole genome shotgun (WGS) entry which is preliminary data.</text>
</comment>
<dbReference type="Gene3D" id="3.40.50.300">
    <property type="entry name" value="P-loop containing nucleotide triphosphate hydrolases"/>
    <property type="match status" value="1"/>
</dbReference>
<accession>A0ABV3QK32</accession>
<reference evidence="5 6" key="1">
    <citation type="submission" date="2024-06" db="EMBL/GenBank/DDBJ databases">
        <authorList>
            <person name="Woo H."/>
        </authorList>
    </citation>
    <scope>NUCLEOTIDE SEQUENCE [LARGE SCALE GENOMIC DNA]</scope>
    <source>
        <strain evidence="5 6">S2-g</strain>
    </source>
</reference>
<organism evidence="5 6">
    <name type="scientific">Rhodanobacter geophilus</name>
    <dbReference type="NCBI Taxonomy" id="3162488"/>
    <lineage>
        <taxon>Bacteria</taxon>
        <taxon>Pseudomonadati</taxon>
        <taxon>Pseudomonadota</taxon>
        <taxon>Gammaproteobacteria</taxon>
        <taxon>Lysobacterales</taxon>
        <taxon>Rhodanobacteraceae</taxon>
        <taxon>Rhodanobacter</taxon>
    </lineage>
</organism>
<dbReference type="InterPro" id="IPR017871">
    <property type="entry name" value="ABC_transporter-like_CS"/>
</dbReference>
<dbReference type="GO" id="GO:0005524">
    <property type="term" value="F:ATP binding"/>
    <property type="evidence" value="ECO:0007669"/>
    <property type="project" value="UniProtKB-KW"/>
</dbReference>
<dbReference type="Proteomes" id="UP001556170">
    <property type="component" value="Unassembled WGS sequence"/>
</dbReference>
<evidence type="ECO:0000256" key="2">
    <source>
        <dbReference type="ARBA" id="ARBA00022741"/>
    </source>
</evidence>
<evidence type="ECO:0000313" key="5">
    <source>
        <dbReference type="EMBL" id="MEW9622641.1"/>
    </source>
</evidence>
<dbReference type="InterPro" id="IPR003593">
    <property type="entry name" value="AAA+_ATPase"/>
</dbReference>
<dbReference type="PANTHER" id="PTHR42711:SF16">
    <property type="entry name" value="ABC TRANSPORTER ATP-BINDING PROTEIN"/>
    <property type="match status" value="1"/>
</dbReference>
<evidence type="ECO:0000256" key="3">
    <source>
        <dbReference type="ARBA" id="ARBA00022840"/>
    </source>
</evidence>
<dbReference type="InterPro" id="IPR027417">
    <property type="entry name" value="P-loop_NTPase"/>
</dbReference>
<evidence type="ECO:0000313" key="6">
    <source>
        <dbReference type="Proteomes" id="UP001556170"/>
    </source>
</evidence>
<dbReference type="PANTHER" id="PTHR42711">
    <property type="entry name" value="ABC TRANSPORTER ATP-BINDING PROTEIN"/>
    <property type="match status" value="1"/>
</dbReference>
<dbReference type="Pfam" id="PF00005">
    <property type="entry name" value="ABC_tran"/>
    <property type="match status" value="1"/>
</dbReference>
<keyword evidence="6" id="KW-1185">Reference proteome</keyword>
<dbReference type="SMART" id="SM00382">
    <property type="entry name" value="AAA"/>
    <property type="match status" value="1"/>
</dbReference>
<dbReference type="InterPro" id="IPR050763">
    <property type="entry name" value="ABC_transporter_ATP-binding"/>
</dbReference>
<keyword evidence="1" id="KW-0813">Transport</keyword>
<name>A0ABV3QK32_9GAMM</name>